<feature type="compositionally biased region" description="Acidic residues" evidence="6">
    <location>
        <begin position="60"/>
        <end position="71"/>
    </location>
</feature>
<evidence type="ECO:0000313" key="8">
    <source>
        <dbReference type="EMBL" id="KAF8485033.1"/>
    </source>
</evidence>
<dbReference type="Pfam" id="PF01245">
    <property type="entry name" value="Ribosomal_L19"/>
    <property type="match status" value="1"/>
</dbReference>
<dbReference type="InterPro" id="IPR012677">
    <property type="entry name" value="Nucleotide-bd_a/b_plait_sf"/>
</dbReference>
<dbReference type="SMART" id="SM00360">
    <property type="entry name" value="RRM"/>
    <property type="match status" value="1"/>
</dbReference>
<reference evidence="8" key="1">
    <citation type="submission" date="2019-10" db="EMBL/GenBank/DDBJ databases">
        <authorList>
            <consortium name="DOE Joint Genome Institute"/>
            <person name="Kuo A."/>
            <person name="Miyauchi S."/>
            <person name="Kiss E."/>
            <person name="Drula E."/>
            <person name="Kohler A."/>
            <person name="Sanchez-Garcia M."/>
            <person name="Andreopoulos B."/>
            <person name="Barry K.W."/>
            <person name="Bonito G."/>
            <person name="Buee M."/>
            <person name="Carver A."/>
            <person name="Chen C."/>
            <person name="Cichocki N."/>
            <person name="Clum A."/>
            <person name="Culley D."/>
            <person name="Crous P.W."/>
            <person name="Fauchery L."/>
            <person name="Girlanda M."/>
            <person name="Hayes R."/>
            <person name="Keri Z."/>
            <person name="LaButti K."/>
            <person name="Lipzen A."/>
            <person name="Lombard V."/>
            <person name="Magnuson J."/>
            <person name="Maillard F."/>
            <person name="Morin E."/>
            <person name="Murat C."/>
            <person name="Nolan M."/>
            <person name="Ohm R."/>
            <person name="Pangilinan J."/>
            <person name="Pereira M."/>
            <person name="Perotto S."/>
            <person name="Peter M."/>
            <person name="Riley R."/>
            <person name="Sitrit Y."/>
            <person name="Stielow B."/>
            <person name="Szollosi G."/>
            <person name="Zifcakova L."/>
            <person name="Stursova M."/>
            <person name="Spatafora J.W."/>
            <person name="Tedersoo L."/>
            <person name="Vaario L.-M."/>
            <person name="Yamada A."/>
            <person name="Yan M."/>
            <person name="Wang P."/>
            <person name="Xu J."/>
            <person name="Bruns T."/>
            <person name="Baldrian P."/>
            <person name="Vilgalys R."/>
            <person name="Henrissat B."/>
            <person name="Grigoriev I.V."/>
            <person name="Hibbett D."/>
            <person name="Nagy L.G."/>
            <person name="Martin F.M."/>
        </authorList>
    </citation>
    <scope>NUCLEOTIDE SEQUENCE</scope>
    <source>
        <strain evidence="8">Prilba</strain>
    </source>
</reference>
<keyword evidence="2 5" id="KW-0694">RNA-binding</keyword>
<dbReference type="PROSITE" id="PS50102">
    <property type="entry name" value="RRM"/>
    <property type="match status" value="1"/>
</dbReference>
<evidence type="ECO:0000256" key="2">
    <source>
        <dbReference type="ARBA" id="ARBA00022884"/>
    </source>
</evidence>
<dbReference type="GO" id="GO:0006412">
    <property type="term" value="P:translation"/>
    <property type="evidence" value="ECO:0007669"/>
    <property type="project" value="InterPro"/>
</dbReference>
<accession>A0A9P5N314</accession>
<evidence type="ECO:0000313" key="9">
    <source>
        <dbReference type="Proteomes" id="UP000759537"/>
    </source>
</evidence>
<dbReference type="SUPFAM" id="SSF50104">
    <property type="entry name" value="Translation proteins SH3-like domain"/>
    <property type="match status" value="1"/>
</dbReference>
<dbReference type="PANTHER" id="PTHR23236">
    <property type="entry name" value="EUKARYOTIC TRANSLATION INITIATION FACTOR 4B/4H"/>
    <property type="match status" value="1"/>
</dbReference>
<dbReference type="GO" id="GO:0008143">
    <property type="term" value="F:poly(A) binding"/>
    <property type="evidence" value="ECO:0007669"/>
    <property type="project" value="TreeGrafter"/>
</dbReference>
<keyword evidence="3" id="KW-0689">Ribosomal protein</keyword>
<gene>
    <name evidence="8" type="ORF">DFH94DRAFT_623434</name>
</gene>
<organism evidence="8 9">
    <name type="scientific">Russula ochroleuca</name>
    <dbReference type="NCBI Taxonomy" id="152965"/>
    <lineage>
        <taxon>Eukaryota</taxon>
        <taxon>Fungi</taxon>
        <taxon>Dikarya</taxon>
        <taxon>Basidiomycota</taxon>
        <taxon>Agaricomycotina</taxon>
        <taxon>Agaricomycetes</taxon>
        <taxon>Russulales</taxon>
        <taxon>Russulaceae</taxon>
        <taxon>Russula</taxon>
    </lineage>
</organism>
<protein>
    <recommendedName>
        <fullName evidence="7">RRM domain-containing protein</fullName>
    </recommendedName>
</protein>
<feature type="region of interest" description="Disordered" evidence="6">
    <location>
        <begin position="1"/>
        <end position="23"/>
    </location>
</feature>
<evidence type="ECO:0000256" key="3">
    <source>
        <dbReference type="ARBA" id="ARBA00022980"/>
    </source>
</evidence>
<keyword evidence="9" id="KW-1185">Reference proteome</keyword>
<reference evidence="8" key="2">
    <citation type="journal article" date="2020" name="Nat. Commun.">
        <title>Large-scale genome sequencing of mycorrhizal fungi provides insights into the early evolution of symbiotic traits.</title>
        <authorList>
            <person name="Miyauchi S."/>
            <person name="Kiss E."/>
            <person name="Kuo A."/>
            <person name="Drula E."/>
            <person name="Kohler A."/>
            <person name="Sanchez-Garcia M."/>
            <person name="Morin E."/>
            <person name="Andreopoulos B."/>
            <person name="Barry K.W."/>
            <person name="Bonito G."/>
            <person name="Buee M."/>
            <person name="Carver A."/>
            <person name="Chen C."/>
            <person name="Cichocki N."/>
            <person name="Clum A."/>
            <person name="Culley D."/>
            <person name="Crous P.W."/>
            <person name="Fauchery L."/>
            <person name="Girlanda M."/>
            <person name="Hayes R.D."/>
            <person name="Keri Z."/>
            <person name="LaButti K."/>
            <person name="Lipzen A."/>
            <person name="Lombard V."/>
            <person name="Magnuson J."/>
            <person name="Maillard F."/>
            <person name="Murat C."/>
            <person name="Nolan M."/>
            <person name="Ohm R.A."/>
            <person name="Pangilinan J."/>
            <person name="Pereira M.F."/>
            <person name="Perotto S."/>
            <person name="Peter M."/>
            <person name="Pfister S."/>
            <person name="Riley R."/>
            <person name="Sitrit Y."/>
            <person name="Stielow J.B."/>
            <person name="Szollosi G."/>
            <person name="Zifcakova L."/>
            <person name="Stursova M."/>
            <person name="Spatafora J.W."/>
            <person name="Tedersoo L."/>
            <person name="Vaario L.M."/>
            <person name="Yamada A."/>
            <person name="Yan M."/>
            <person name="Wang P."/>
            <person name="Xu J."/>
            <person name="Bruns T."/>
            <person name="Baldrian P."/>
            <person name="Vilgalys R."/>
            <person name="Dunand C."/>
            <person name="Henrissat B."/>
            <person name="Grigoriev I.V."/>
            <person name="Hibbett D."/>
            <person name="Nagy L.G."/>
            <person name="Martin F.M."/>
        </authorList>
    </citation>
    <scope>NUCLEOTIDE SEQUENCE</scope>
    <source>
        <strain evidence="8">Prilba</strain>
    </source>
</reference>
<proteinExistence type="inferred from homology"/>
<evidence type="ECO:0000256" key="1">
    <source>
        <dbReference type="ARBA" id="ARBA00005781"/>
    </source>
</evidence>
<comment type="caution">
    <text evidence="8">The sequence shown here is derived from an EMBL/GenBank/DDBJ whole genome shotgun (WGS) entry which is preliminary data.</text>
</comment>
<sequence>MAQVTSTDPAIAETVIGDNEEDESKEILLMKQRVEEMEREAKKLRELQAAAESSTTGDQQEGEDGVPMETEDEKALIDSRSVFVGNVDYAATAEDIQAHFQACGTINRITILCDKFTGHPKGFAYVEFAEPEFIDPALALDNSLFHGRLIKDSTEGEGGDEARTEVGTEVVSEVEEEDTVPTGASVAGMSLRVVIRVSADWMTVGEDAAINSWRFEYPVYPNLPSAIHSLLPGNCRCVSRCTFQVCIYLFQPVMFLRSSRTALHAWRTASLRSLTTSARPYPYSQFAIIPPAPASSPRPALRQGKGLMAYLQQTLPSTEKQTIIGTLFSRTHPDRVRPGSVLTVSLTHAPTSFSGVLISVRRRGPDTSFVLRNVVQRTGVEMQFFVNSPHVKEIAVVSRAGGPANGKKKRKGLRKAKLFYLRDSPERMTAVSAGVR</sequence>
<dbReference type="Proteomes" id="UP000759537">
    <property type="component" value="Unassembled WGS sequence"/>
</dbReference>
<evidence type="ECO:0000256" key="5">
    <source>
        <dbReference type="PROSITE-ProRule" id="PRU00176"/>
    </source>
</evidence>
<dbReference type="GO" id="GO:0005840">
    <property type="term" value="C:ribosome"/>
    <property type="evidence" value="ECO:0007669"/>
    <property type="project" value="UniProtKB-KW"/>
</dbReference>
<dbReference type="PANTHER" id="PTHR23236:SF12">
    <property type="entry name" value="EUKARYOTIC INITIATION FACTOR 4B-RELATED"/>
    <property type="match status" value="1"/>
</dbReference>
<dbReference type="GO" id="GO:0003735">
    <property type="term" value="F:structural constituent of ribosome"/>
    <property type="evidence" value="ECO:0007669"/>
    <property type="project" value="InterPro"/>
</dbReference>
<dbReference type="InterPro" id="IPR008991">
    <property type="entry name" value="Translation_prot_SH3-like_sf"/>
</dbReference>
<dbReference type="Gene3D" id="2.30.30.790">
    <property type="match status" value="1"/>
</dbReference>
<feature type="region of interest" description="Disordered" evidence="6">
    <location>
        <begin position="40"/>
        <end position="71"/>
    </location>
</feature>
<dbReference type="Gene3D" id="3.30.70.330">
    <property type="match status" value="1"/>
</dbReference>
<dbReference type="EMBL" id="WHVB01000003">
    <property type="protein sequence ID" value="KAF8485033.1"/>
    <property type="molecule type" value="Genomic_DNA"/>
</dbReference>
<feature type="domain" description="RRM" evidence="7">
    <location>
        <begin position="80"/>
        <end position="151"/>
    </location>
</feature>
<dbReference type="AlphaFoldDB" id="A0A9P5N314"/>
<evidence type="ECO:0000256" key="6">
    <source>
        <dbReference type="SAM" id="MobiDB-lite"/>
    </source>
</evidence>
<evidence type="ECO:0000256" key="4">
    <source>
        <dbReference type="ARBA" id="ARBA00023274"/>
    </source>
</evidence>
<dbReference type="InterPro" id="IPR038657">
    <property type="entry name" value="Ribosomal_bL19_sf"/>
</dbReference>
<dbReference type="Pfam" id="PF00076">
    <property type="entry name" value="RRM_1"/>
    <property type="match status" value="1"/>
</dbReference>
<dbReference type="InterPro" id="IPR035979">
    <property type="entry name" value="RBD_domain_sf"/>
</dbReference>
<keyword evidence="4" id="KW-0687">Ribonucleoprotein</keyword>
<dbReference type="InterPro" id="IPR001857">
    <property type="entry name" value="Ribosomal_bL19"/>
</dbReference>
<name>A0A9P5N314_9AGAM</name>
<dbReference type="InterPro" id="IPR000504">
    <property type="entry name" value="RRM_dom"/>
</dbReference>
<evidence type="ECO:0000259" key="7">
    <source>
        <dbReference type="PROSITE" id="PS50102"/>
    </source>
</evidence>
<comment type="similarity">
    <text evidence="1">Belongs to the bacterial ribosomal protein bL19 family.</text>
</comment>
<dbReference type="OrthoDB" id="4726at2759"/>
<dbReference type="SUPFAM" id="SSF54928">
    <property type="entry name" value="RNA-binding domain, RBD"/>
    <property type="match status" value="1"/>
</dbReference>
<dbReference type="GO" id="GO:1990904">
    <property type="term" value="C:ribonucleoprotein complex"/>
    <property type="evidence" value="ECO:0007669"/>
    <property type="project" value="UniProtKB-KW"/>
</dbReference>
<dbReference type="CDD" id="cd12306">
    <property type="entry name" value="RRM_II_PABPs"/>
    <property type="match status" value="1"/>
</dbReference>